<keyword evidence="3" id="KW-1185">Reference proteome</keyword>
<dbReference type="SUPFAM" id="SSF53474">
    <property type="entry name" value="alpha/beta-Hydrolases"/>
    <property type="match status" value="1"/>
</dbReference>
<proteinExistence type="predicted"/>
<evidence type="ECO:0000313" key="3">
    <source>
        <dbReference type="Proteomes" id="UP001589750"/>
    </source>
</evidence>
<evidence type="ECO:0000256" key="1">
    <source>
        <dbReference type="SAM" id="SignalP"/>
    </source>
</evidence>
<reference evidence="2 3" key="1">
    <citation type="submission" date="2024-09" db="EMBL/GenBank/DDBJ databases">
        <authorList>
            <person name="Sun Q."/>
            <person name="Mori K."/>
        </authorList>
    </citation>
    <scope>NUCLEOTIDE SEQUENCE [LARGE SCALE GENOMIC DNA]</scope>
    <source>
        <strain evidence="2 3">JCM 9626</strain>
    </source>
</reference>
<organism evidence="2 3">
    <name type="scientific">Nocardioides plantarum</name>
    <dbReference type="NCBI Taxonomy" id="29299"/>
    <lineage>
        <taxon>Bacteria</taxon>
        <taxon>Bacillati</taxon>
        <taxon>Actinomycetota</taxon>
        <taxon>Actinomycetes</taxon>
        <taxon>Propionibacteriales</taxon>
        <taxon>Nocardioidaceae</taxon>
        <taxon>Nocardioides</taxon>
    </lineage>
</organism>
<sequence length="360" mass="39475">MRRAWLTALATILITLGPATVAQAQAPSYAAQEAPTRTRWVPVSTVAYDLGDEVFVDPTVTDIEHPDRPVRQELAAVVHYPTRLGRTEHPLIVMEHGSWWTCLDKRAGKPTNDWPCTKGTTPLPSYRGYDYLAKSLAARGFVVVSISANAINAHALGDPGYWGRAHLINKHLAMWQTLVTTGKGPLAGRFWNQRTGKRAHPAFRGHVDTRNVGTLGHSRAGKAVMWQASDQHRSEWPKGVRVRAVLPLAPVYFVPPGESNKDTLVTKVPFKVVTASCDGAVGERGSAYVDDVRGSNPGASQARIVGGNHNFFNTWWSPGRIGGEDDALEPCDRALTPAQQRQRTKQVVVPFFVEELLGAR</sequence>
<dbReference type="EMBL" id="JBHMDG010000034">
    <property type="protein sequence ID" value="MFB9315368.1"/>
    <property type="molecule type" value="Genomic_DNA"/>
</dbReference>
<dbReference type="InterPro" id="IPR029058">
    <property type="entry name" value="AB_hydrolase_fold"/>
</dbReference>
<name>A0ABV5KF67_9ACTN</name>
<feature type="signal peptide" evidence="1">
    <location>
        <begin position="1"/>
        <end position="24"/>
    </location>
</feature>
<accession>A0ABV5KF67</accession>
<dbReference type="RefSeq" id="WP_140009299.1">
    <property type="nucleotide sequence ID" value="NZ_JBHMDG010000034.1"/>
</dbReference>
<dbReference type="Proteomes" id="UP001589750">
    <property type="component" value="Unassembled WGS sequence"/>
</dbReference>
<comment type="caution">
    <text evidence="2">The sequence shown here is derived from an EMBL/GenBank/DDBJ whole genome shotgun (WGS) entry which is preliminary data.</text>
</comment>
<protein>
    <recommendedName>
        <fullName evidence="4">Alpha/beta hydrolase</fullName>
    </recommendedName>
</protein>
<dbReference type="Gene3D" id="3.40.50.1820">
    <property type="entry name" value="alpha/beta hydrolase"/>
    <property type="match status" value="1"/>
</dbReference>
<keyword evidence="1" id="KW-0732">Signal</keyword>
<gene>
    <name evidence="2" type="ORF">ACFFRI_20135</name>
</gene>
<evidence type="ECO:0000313" key="2">
    <source>
        <dbReference type="EMBL" id="MFB9315368.1"/>
    </source>
</evidence>
<evidence type="ECO:0008006" key="4">
    <source>
        <dbReference type="Google" id="ProtNLM"/>
    </source>
</evidence>
<feature type="chain" id="PRO_5046908999" description="Alpha/beta hydrolase" evidence="1">
    <location>
        <begin position="25"/>
        <end position="360"/>
    </location>
</feature>